<organism evidence="7 8">
    <name type="scientific">Neptunitalea chrysea</name>
    <dbReference type="NCBI Taxonomy" id="1647581"/>
    <lineage>
        <taxon>Bacteria</taxon>
        <taxon>Pseudomonadati</taxon>
        <taxon>Bacteroidota</taxon>
        <taxon>Flavobacteriia</taxon>
        <taxon>Flavobacteriales</taxon>
        <taxon>Flavobacteriaceae</taxon>
        <taxon>Neptunitalea</taxon>
    </lineage>
</organism>
<sequence length="630" mass="69645">MKGKSLEEVHESVDTSSKKSLWKRFVAFLGPAYLISVGYMDPGNWATDIAGGSQFGYALIWVLLMSNIMALLLQSLSARLGIVKGRDLAQASRETYSPFVNFILYILAEIAIAACDLAEVLGMAIGLELLFDIPLLWGVGISMFDTFLLLFLMNKGIRKMEAFIITLIAIIGGCFVLEMVLAKPDMGEMATGFIPTIPNKTALYIAIGIIGATVMPHNLYLHSSLVQTRKFNRDKKSIKQAIKYNIFDSTIALNLAFFVNAAILILAAATFHKNGLFEIAEIQDAHRMLEPLLGSKYASILFALALIAAGQSSTVTGTLAGQIVMEGYLNLRIQPWVRRIITRLIAIVPAALTVFYLGEGSTGELLVLSQVILSLQLGFAIIPLIHFVSDKKKMGDFAISLKTKIASWAIALIIVGLNAQLVFDEISKWLATSEHPIYIWIFVIPVAIGAAVLLFYITIKPLLKSAIKVTTHVPHIDELILNKEIPPLSYKRIAVAIDFSEADSNSIYKALQIGKKEARYSLIHVVETPGALVHGENTKDYESSSDKAYLDHYKEQLTERGYQVSTHLRFGRPKHEIPAIVNQYDYDLLIMGAHGHSWFKDMVLGTTIDTVRHKVKIPVMIIKQGITAHK</sequence>
<protein>
    <recommendedName>
        <fullName evidence="5">Divalent metal cation transporter MntH</fullName>
    </recommendedName>
</protein>
<dbReference type="PANTHER" id="PTHR11706">
    <property type="entry name" value="SOLUTE CARRIER PROTEIN FAMILY 11 MEMBER"/>
    <property type="match status" value="1"/>
</dbReference>
<keyword evidence="8" id="KW-1185">Reference proteome</keyword>
<dbReference type="GO" id="GO:0005384">
    <property type="term" value="F:manganese ion transmembrane transporter activity"/>
    <property type="evidence" value="ECO:0007669"/>
    <property type="project" value="TreeGrafter"/>
</dbReference>
<keyword evidence="5" id="KW-0769">Symport</keyword>
<proteinExistence type="inferred from homology"/>
<feature type="transmembrane region" description="Helical" evidence="5">
    <location>
        <begin position="435"/>
        <end position="459"/>
    </location>
</feature>
<feature type="transmembrane region" description="Helical" evidence="5">
    <location>
        <begin position="202"/>
        <end position="221"/>
    </location>
</feature>
<dbReference type="InterPro" id="IPR014729">
    <property type="entry name" value="Rossmann-like_a/b/a_fold"/>
</dbReference>
<comment type="similarity">
    <text evidence="5">Belongs to the NRAMP family.</text>
</comment>
<keyword evidence="5" id="KW-0813">Transport</keyword>
<dbReference type="NCBIfam" id="TIGR01197">
    <property type="entry name" value="nramp"/>
    <property type="match status" value="1"/>
</dbReference>
<dbReference type="SUPFAM" id="SSF52402">
    <property type="entry name" value="Adenine nucleotide alpha hydrolases-like"/>
    <property type="match status" value="1"/>
</dbReference>
<dbReference type="HAMAP" id="MF_00221">
    <property type="entry name" value="NRAMP"/>
    <property type="match status" value="1"/>
</dbReference>
<feature type="transmembrane region" description="Helical" evidence="5">
    <location>
        <begin position="365"/>
        <end position="385"/>
    </location>
</feature>
<comment type="caution">
    <text evidence="5">Lacks conserved residue(s) required for the propagation of feature annotation.</text>
</comment>
<dbReference type="NCBIfam" id="NF001923">
    <property type="entry name" value="PRK00701.1"/>
    <property type="match status" value="1"/>
</dbReference>
<feature type="transmembrane region" description="Helical" evidence="5">
    <location>
        <begin position="102"/>
        <end position="127"/>
    </location>
</feature>
<dbReference type="GO" id="GO:0005886">
    <property type="term" value="C:plasma membrane"/>
    <property type="evidence" value="ECO:0007669"/>
    <property type="project" value="UniProtKB-SubCell"/>
</dbReference>
<dbReference type="AlphaFoldDB" id="A0A9W6B855"/>
<dbReference type="Gene3D" id="3.40.50.620">
    <property type="entry name" value="HUPs"/>
    <property type="match status" value="1"/>
</dbReference>
<dbReference type="GO" id="GO:0034755">
    <property type="term" value="P:iron ion transmembrane transport"/>
    <property type="evidence" value="ECO:0007669"/>
    <property type="project" value="TreeGrafter"/>
</dbReference>
<feature type="domain" description="UspA" evidence="6">
    <location>
        <begin position="490"/>
        <end position="623"/>
    </location>
</feature>
<dbReference type="Proteomes" id="UP001143545">
    <property type="component" value="Unassembled WGS sequence"/>
</dbReference>
<accession>A0A9W6B855</accession>
<comment type="caution">
    <text evidence="7">The sequence shown here is derived from an EMBL/GenBank/DDBJ whole genome shotgun (WGS) entry which is preliminary data.</text>
</comment>
<feature type="transmembrane region" description="Helical" evidence="5">
    <location>
        <begin position="242"/>
        <end position="269"/>
    </location>
</feature>
<feature type="transmembrane region" description="Helical" evidence="5">
    <location>
        <begin position="297"/>
        <end position="320"/>
    </location>
</feature>
<dbReference type="Pfam" id="PF00582">
    <property type="entry name" value="Usp"/>
    <property type="match status" value="1"/>
</dbReference>
<evidence type="ECO:0000313" key="7">
    <source>
        <dbReference type="EMBL" id="GLB52573.1"/>
    </source>
</evidence>
<dbReference type="CDD" id="cd00293">
    <property type="entry name" value="USP-like"/>
    <property type="match status" value="1"/>
</dbReference>
<dbReference type="PRINTS" id="PR00447">
    <property type="entry name" value="NATRESASSCMP"/>
</dbReference>
<evidence type="ECO:0000313" key="8">
    <source>
        <dbReference type="Proteomes" id="UP001143545"/>
    </source>
</evidence>
<dbReference type="GO" id="GO:0015086">
    <property type="term" value="F:cadmium ion transmembrane transporter activity"/>
    <property type="evidence" value="ECO:0007669"/>
    <property type="project" value="TreeGrafter"/>
</dbReference>
<evidence type="ECO:0000256" key="5">
    <source>
        <dbReference type="HAMAP-Rule" id="MF_00221"/>
    </source>
</evidence>
<comment type="subcellular location">
    <subcellularLocation>
        <location evidence="5">Cell membrane</location>
        <topology evidence="5">Multi-pass membrane protein</topology>
    </subcellularLocation>
    <subcellularLocation>
        <location evidence="1">Membrane</location>
        <topology evidence="1">Multi-pass membrane protein</topology>
    </subcellularLocation>
</comment>
<dbReference type="PANTHER" id="PTHR11706:SF101">
    <property type="entry name" value="MANGANESE TRANSPORTER SMF1"/>
    <property type="match status" value="1"/>
</dbReference>
<feature type="transmembrane region" description="Helical" evidence="5">
    <location>
        <begin position="59"/>
        <end position="82"/>
    </location>
</feature>
<gene>
    <name evidence="5 7" type="primary">mntH</name>
    <name evidence="7" type="ORF">NBRC110019_16130</name>
</gene>
<dbReference type="EMBL" id="BRVP01000009">
    <property type="protein sequence ID" value="GLB52573.1"/>
    <property type="molecule type" value="Genomic_DNA"/>
</dbReference>
<comment type="function">
    <text evidence="5">H(+)-stimulated, divalent metal cation uptake system.</text>
</comment>
<evidence type="ECO:0000259" key="6">
    <source>
        <dbReference type="Pfam" id="PF00582"/>
    </source>
</evidence>
<dbReference type="InterPro" id="IPR001046">
    <property type="entry name" value="NRAMP_fam"/>
</dbReference>
<keyword evidence="3 5" id="KW-1133">Transmembrane helix</keyword>
<evidence type="ECO:0000256" key="3">
    <source>
        <dbReference type="ARBA" id="ARBA00022989"/>
    </source>
</evidence>
<dbReference type="InterPro" id="IPR006016">
    <property type="entry name" value="UspA"/>
</dbReference>
<feature type="transmembrane region" description="Helical" evidence="5">
    <location>
        <begin position="162"/>
        <end position="182"/>
    </location>
</feature>
<keyword evidence="2 5" id="KW-0812">Transmembrane</keyword>
<keyword evidence="4 5" id="KW-0472">Membrane</keyword>
<dbReference type="NCBIfam" id="NF037982">
    <property type="entry name" value="Nramp_1"/>
    <property type="match status" value="1"/>
</dbReference>
<reference evidence="7" key="1">
    <citation type="submission" date="2022-07" db="EMBL/GenBank/DDBJ databases">
        <title>Taxonomy of Novel Oxalotrophic and Methylotrophic Bacteria.</title>
        <authorList>
            <person name="Sahin N."/>
            <person name="Tani A."/>
        </authorList>
    </citation>
    <scope>NUCLEOTIDE SEQUENCE</scope>
    <source>
        <strain evidence="7">AM327</strain>
    </source>
</reference>
<dbReference type="GO" id="GO:0046872">
    <property type="term" value="F:metal ion binding"/>
    <property type="evidence" value="ECO:0007669"/>
    <property type="project" value="UniProtKB-UniRule"/>
</dbReference>
<name>A0A9W6B855_9FLAO</name>
<dbReference type="Pfam" id="PF01566">
    <property type="entry name" value="Nramp"/>
    <property type="match status" value="1"/>
</dbReference>
<keyword evidence="5" id="KW-1003">Cell membrane</keyword>
<evidence type="ECO:0000256" key="4">
    <source>
        <dbReference type="ARBA" id="ARBA00023136"/>
    </source>
</evidence>
<evidence type="ECO:0000256" key="2">
    <source>
        <dbReference type="ARBA" id="ARBA00022692"/>
    </source>
</evidence>
<feature type="transmembrane region" description="Helical" evidence="5">
    <location>
        <begin position="340"/>
        <end position="359"/>
    </location>
</feature>
<dbReference type="GO" id="GO:0015293">
    <property type="term" value="F:symporter activity"/>
    <property type="evidence" value="ECO:0007669"/>
    <property type="project" value="UniProtKB-UniRule"/>
</dbReference>
<keyword evidence="5" id="KW-0406">Ion transport</keyword>
<feature type="transmembrane region" description="Helical" evidence="5">
    <location>
        <begin position="405"/>
        <end position="423"/>
    </location>
</feature>
<evidence type="ECO:0000256" key="1">
    <source>
        <dbReference type="ARBA" id="ARBA00004141"/>
    </source>
</evidence>
<dbReference type="RefSeq" id="WP_281753931.1">
    <property type="nucleotide sequence ID" value="NZ_BRVP01000009.1"/>
</dbReference>
<feature type="transmembrane region" description="Helical" evidence="5">
    <location>
        <begin position="21"/>
        <end position="39"/>
    </location>
</feature>
<feature type="transmembrane region" description="Helical" evidence="5">
    <location>
        <begin position="133"/>
        <end position="153"/>
    </location>
</feature>